<proteinExistence type="predicted"/>
<dbReference type="AlphaFoldDB" id="A0A9P0D5G6"/>
<dbReference type="EMBL" id="OV651818">
    <property type="protein sequence ID" value="CAH1111761.1"/>
    <property type="molecule type" value="Genomic_DNA"/>
</dbReference>
<gene>
    <name evidence="1" type="ORF">PSYICH_LOCUS12731</name>
</gene>
<organism evidence="1 2">
    <name type="scientific">Psylliodes chrysocephalus</name>
    <dbReference type="NCBI Taxonomy" id="3402493"/>
    <lineage>
        <taxon>Eukaryota</taxon>
        <taxon>Metazoa</taxon>
        <taxon>Ecdysozoa</taxon>
        <taxon>Arthropoda</taxon>
        <taxon>Hexapoda</taxon>
        <taxon>Insecta</taxon>
        <taxon>Pterygota</taxon>
        <taxon>Neoptera</taxon>
        <taxon>Endopterygota</taxon>
        <taxon>Coleoptera</taxon>
        <taxon>Polyphaga</taxon>
        <taxon>Cucujiformia</taxon>
        <taxon>Chrysomeloidea</taxon>
        <taxon>Chrysomelidae</taxon>
        <taxon>Galerucinae</taxon>
        <taxon>Alticini</taxon>
        <taxon>Psylliodes</taxon>
    </lineage>
</organism>
<keyword evidence="2" id="KW-1185">Reference proteome</keyword>
<name>A0A9P0D5G6_9CUCU</name>
<evidence type="ECO:0000313" key="1">
    <source>
        <dbReference type="EMBL" id="CAH1111761.1"/>
    </source>
</evidence>
<dbReference type="OrthoDB" id="6725296at2759"/>
<evidence type="ECO:0000313" key="2">
    <source>
        <dbReference type="Proteomes" id="UP001153636"/>
    </source>
</evidence>
<reference evidence="1" key="1">
    <citation type="submission" date="2022-01" db="EMBL/GenBank/DDBJ databases">
        <authorList>
            <person name="King R."/>
        </authorList>
    </citation>
    <scope>NUCLEOTIDE SEQUENCE</scope>
</reference>
<dbReference type="Proteomes" id="UP001153636">
    <property type="component" value="Chromosome 6"/>
</dbReference>
<accession>A0A9P0D5G6</accession>
<sequence length="111" mass="13164">MDILENDKHIKLNSTIEQDGAYKLRLQDRDFIFWLTVFHKVMPHVEIIFKQLQTINSDPIKAKQDLKNFENAMQKIRIRKIRLQLPGLFRLVLCAGFVTVSQRHFRNSTVN</sequence>
<protein>
    <submittedName>
        <fullName evidence="1">Uncharacterized protein</fullName>
    </submittedName>
</protein>